<reference evidence="2" key="1">
    <citation type="submission" date="2024-05" db="EMBL/GenBank/DDBJ databases">
        <title>30 novel species of actinomycetes from the DSMZ collection.</title>
        <authorList>
            <person name="Nouioui I."/>
        </authorList>
    </citation>
    <scope>NUCLEOTIDE SEQUENCE</scope>
    <source>
        <strain evidence="2">DSM 40473</strain>
    </source>
</reference>
<accession>A0ABU2SLR7</accession>
<feature type="compositionally biased region" description="Basic residues" evidence="1">
    <location>
        <begin position="1"/>
        <end position="11"/>
    </location>
</feature>
<gene>
    <name evidence="2" type="ORF">RM609_10935</name>
</gene>
<feature type="compositionally biased region" description="Basic and acidic residues" evidence="1">
    <location>
        <begin position="12"/>
        <end position="36"/>
    </location>
</feature>
<evidence type="ECO:0000313" key="3">
    <source>
        <dbReference type="Proteomes" id="UP001180531"/>
    </source>
</evidence>
<dbReference type="Proteomes" id="UP001180531">
    <property type="component" value="Unassembled WGS sequence"/>
</dbReference>
<comment type="caution">
    <text evidence="2">The sequence shown here is derived from an EMBL/GenBank/DDBJ whole genome shotgun (WGS) entry which is preliminary data.</text>
</comment>
<name>A0ABU2SLR7_9ACTN</name>
<organism evidence="2 3">
    <name type="scientific">Streptomyces hesseae</name>
    <dbReference type="NCBI Taxonomy" id="3075519"/>
    <lineage>
        <taxon>Bacteria</taxon>
        <taxon>Bacillati</taxon>
        <taxon>Actinomycetota</taxon>
        <taxon>Actinomycetes</taxon>
        <taxon>Kitasatosporales</taxon>
        <taxon>Streptomycetaceae</taxon>
        <taxon>Streptomyces</taxon>
    </lineage>
</organism>
<evidence type="ECO:0000313" key="2">
    <source>
        <dbReference type="EMBL" id="MDT0449581.1"/>
    </source>
</evidence>
<sequence>MIGLPKIRHKESRTAEHERKQQEKAEKARKEADKAAEGGYKPAPEQDVLGWGHRGESPPD</sequence>
<protein>
    <submittedName>
        <fullName evidence="2">Uncharacterized protein</fullName>
    </submittedName>
</protein>
<feature type="region of interest" description="Disordered" evidence="1">
    <location>
        <begin position="1"/>
        <end position="60"/>
    </location>
</feature>
<keyword evidence="3" id="KW-1185">Reference proteome</keyword>
<evidence type="ECO:0000256" key="1">
    <source>
        <dbReference type="SAM" id="MobiDB-lite"/>
    </source>
</evidence>
<dbReference type="RefSeq" id="WP_311609983.1">
    <property type="nucleotide sequence ID" value="NZ_JAVRFI010000005.1"/>
</dbReference>
<dbReference type="EMBL" id="JAVRFI010000005">
    <property type="protein sequence ID" value="MDT0449581.1"/>
    <property type="molecule type" value="Genomic_DNA"/>
</dbReference>
<proteinExistence type="predicted"/>